<organism evidence="3 4">
    <name type="scientific">Singulisphaera acidiphila (strain ATCC BAA-1392 / DSM 18658 / VKM B-2454 / MOB10)</name>
    <dbReference type="NCBI Taxonomy" id="886293"/>
    <lineage>
        <taxon>Bacteria</taxon>
        <taxon>Pseudomonadati</taxon>
        <taxon>Planctomycetota</taxon>
        <taxon>Planctomycetia</taxon>
        <taxon>Isosphaerales</taxon>
        <taxon>Isosphaeraceae</taxon>
        <taxon>Singulisphaera</taxon>
    </lineage>
</organism>
<dbReference type="AlphaFoldDB" id="L0DQS0"/>
<feature type="domain" description="Serine aminopeptidase S33" evidence="2">
    <location>
        <begin position="103"/>
        <end position="232"/>
    </location>
</feature>
<name>L0DQS0_SINAD</name>
<reference evidence="3 4" key="1">
    <citation type="submission" date="2012-02" db="EMBL/GenBank/DDBJ databases">
        <title>Complete sequence of chromosome of Singulisphaera acidiphila DSM 18658.</title>
        <authorList>
            <consortium name="US DOE Joint Genome Institute (JGI-PGF)"/>
            <person name="Lucas S."/>
            <person name="Copeland A."/>
            <person name="Lapidus A."/>
            <person name="Glavina del Rio T."/>
            <person name="Dalin E."/>
            <person name="Tice H."/>
            <person name="Bruce D."/>
            <person name="Goodwin L."/>
            <person name="Pitluck S."/>
            <person name="Peters L."/>
            <person name="Ovchinnikova G."/>
            <person name="Chertkov O."/>
            <person name="Kyrpides N."/>
            <person name="Mavromatis K."/>
            <person name="Ivanova N."/>
            <person name="Brettin T."/>
            <person name="Detter J.C."/>
            <person name="Han C."/>
            <person name="Larimer F."/>
            <person name="Land M."/>
            <person name="Hauser L."/>
            <person name="Markowitz V."/>
            <person name="Cheng J.-F."/>
            <person name="Hugenholtz P."/>
            <person name="Woyke T."/>
            <person name="Wu D."/>
            <person name="Tindall B."/>
            <person name="Pomrenke H."/>
            <person name="Brambilla E."/>
            <person name="Klenk H.-P."/>
            <person name="Eisen J.A."/>
        </authorList>
    </citation>
    <scope>NUCLEOTIDE SEQUENCE [LARGE SCALE GENOMIC DNA]</scope>
    <source>
        <strain evidence="4">ATCC BAA-1392 / DSM 18658 / VKM B-2454 / MOB10</strain>
    </source>
</reference>
<dbReference type="SUPFAM" id="SSF53474">
    <property type="entry name" value="alpha/beta-Hydrolases"/>
    <property type="match status" value="1"/>
</dbReference>
<dbReference type="Gene3D" id="3.40.50.1820">
    <property type="entry name" value="alpha/beta hydrolase"/>
    <property type="match status" value="1"/>
</dbReference>
<dbReference type="PANTHER" id="PTHR43358">
    <property type="entry name" value="ALPHA/BETA-HYDROLASE"/>
    <property type="match status" value="1"/>
</dbReference>
<proteinExistence type="predicted"/>
<dbReference type="RefSeq" id="WP_015250407.1">
    <property type="nucleotide sequence ID" value="NC_019892.1"/>
</dbReference>
<dbReference type="InterPro" id="IPR022742">
    <property type="entry name" value="Hydrolase_4"/>
</dbReference>
<dbReference type="EMBL" id="CP003364">
    <property type="protein sequence ID" value="AGA31338.1"/>
    <property type="molecule type" value="Genomic_DNA"/>
</dbReference>
<dbReference type="Pfam" id="PF12146">
    <property type="entry name" value="Hydrolase_4"/>
    <property type="match status" value="1"/>
</dbReference>
<keyword evidence="1" id="KW-0812">Transmembrane</keyword>
<evidence type="ECO:0000259" key="2">
    <source>
        <dbReference type="Pfam" id="PF12146"/>
    </source>
</evidence>
<keyword evidence="4" id="KW-1185">Reference proteome</keyword>
<dbReference type="eggNOG" id="COG1073">
    <property type="taxonomic scope" value="Bacteria"/>
</dbReference>
<evidence type="ECO:0000313" key="4">
    <source>
        <dbReference type="Proteomes" id="UP000010798"/>
    </source>
</evidence>
<keyword evidence="1" id="KW-1133">Transmembrane helix</keyword>
<accession>L0DQS0</accession>
<dbReference type="STRING" id="886293.Sinac_7296"/>
<dbReference type="InterPro" id="IPR052920">
    <property type="entry name" value="DNA-binding_regulatory"/>
</dbReference>
<dbReference type="PANTHER" id="PTHR43358:SF4">
    <property type="entry name" value="ALPHA_BETA HYDROLASE FOLD-1 DOMAIN-CONTAINING PROTEIN"/>
    <property type="match status" value="1"/>
</dbReference>
<protein>
    <submittedName>
        <fullName evidence="3">Lysophospholipase</fullName>
    </submittedName>
</protein>
<dbReference type="HOGENOM" id="CLU_029375_2_1_0"/>
<evidence type="ECO:0000313" key="3">
    <source>
        <dbReference type="EMBL" id="AGA31338.1"/>
    </source>
</evidence>
<dbReference type="KEGG" id="saci:Sinac_7296"/>
<gene>
    <name evidence="3" type="ordered locus">Sinac_7296</name>
</gene>
<sequence>MVLALFLERGALAMTVLGPGWMTGLVSVGGFVAGLLTCFVMLVSEWGAWALIVPGRRLSATGSGDDFETGPAGGGEPIEATARDGTRLAGVWYHAGAPSPTGRTILLVHGFAEIRDVMKGRAEFLAARGWNVARLDMRGYGRSGGGFASFGGREGDDLRVWVDVVAARVGPAMSLAVWGRSMGAAIAMRAAADEPRIAAVLLESPYARLETVVAGWLRRIRTPLPGLLAPRIVRRAARLAGVSLSRPRPIELAPRIQAPALIVHGRRDTLVPDGDAHRLASAFPQPAILIEVPGAGHGNVIEMGGPDLLDRIVTFLDQAAPR</sequence>
<dbReference type="InterPro" id="IPR029058">
    <property type="entry name" value="AB_hydrolase_fold"/>
</dbReference>
<feature type="transmembrane region" description="Helical" evidence="1">
    <location>
        <begin position="20"/>
        <end position="43"/>
    </location>
</feature>
<dbReference type="Proteomes" id="UP000010798">
    <property type="component" value="Chromosome"/>
</dbReference>
<keyword evidence="1" id="KW-0472">Membrane</keyword>
<evidence type="ECO:0000256" key="1">
    <source>
        <dbReference type="SAM" id="Phobius"/>
    </source>
</evidence>